<keyword evidence="4" id="KW-1185">Reference proteome</keyword>
<evidence type="ECO:0000313" key="4">
    <source>
        <dbReference type="Proteomes" id="UP000683925"/>
    </source>
</evidence>
<dbReference type="Proteomes" id="UP000683925">
    <property type="component" value="Unassembled WGS sequence"/>
</dbReference>
<evidence type="ECO:0000256" key="2">
    <source>
        <dbReference type="SAM" id="MobiDB-lite"/>
    </source>
</evidence>
<gene>
    <name evidence="3" type="ORF">POCTA_138.1.T1130056</name>
</gene>
<feature type="region of interest" description="Disordered" evidence="2">
    <location>
        <begin position="679"/>
        <end position="721"/>
    </location>
</feature>
<dbReference type="OrthoDB" id="294448at2759"/>
<feature type="coiled-coil region" evidence="1">
    <location>
        <begin position="595"/>
        <end position="625"/>
    </location>
</feature>
<organism evidence="3 4">
    <name type="scientific">Paramecium octaurelia</name>
    <dbReference type="NCBI Taxonomy" id="43137"/>
    <lineage>
        <taxon>Eukaryota</taxon>
        <taxon>Sar</taxon>
        <taxon>Alveolata</taxon>
        <taxon>Ciliophora</taxon>
        <taxon>Intramacronucleata</taxon>
        <taxon>Oligohymenophorea</taxon>
        <taxon>Peniculida</taxon>
        <taxon>Parameciidae</taxon>
        <taxon>Paramecium</taxon>
    </lineage>
</organism>
<protein>
    <submittedName>
        <fullName evidence="3">Uncharacterized protein</fullName>
    </submittedName>
</protein>
<keyword evidence="1" id="KW-0175">Coiled coil</keyword>
<dbReference type="EMBL" id="CAJJDP010000113">
    <property type="protein sequence ID" value="CAD8196936.1"/>
    <property type="molecule type" value="Genomic_DNA"/>
</dbReference>
<sequence length="721" mass="85187">MMDYSFDNFEVNESRITLNKDEEIKKLTLEEDLPEIKRAQIILMKGQQRQKVAIYNNLHRLLSLGFDQLYQYIRGDIMEQSEEIQILAARSLLGCKVKPKEIIQLSLHFIQLYQWKLAQAWMPVFQSLVLLIDYKEFQTYLEKLIIQLSEPKQPEIGRWVGAKMIVCISPVLKDEMKGPILDRARLLCSDPDHEIRELVADELLTCLICNLSGELVEQYFIDKINELLYDTQINVKKSMIKTFLRFQHLLPRNSYNIKGTTIFIDSLSTNNVELLSVALQYSGETFVQIQDLINDEFKTKFTLLYQKFGQHQNDEIRKWYLYNLPGIILHLHEGPHASQILMPYADILMQDKSQQNKLLACKILHEISKQFDVIEYSYVLQKMWHLFECVIQSEDLDCILAINLPEMYRLLQGNEENQEKLKTQFKDINQQLQKVYKKCLSNYQYNQLFLEHLLKFLHLINKKHFEQFILPVIYKDQQTIDSDLLSMKCLAKFYSVCQDYEIQMKIKDTMNLMFFRGNNNKRVRYIFWVSNLVPLISRKRFQELNLNQVVSYSSDKAASVQIQLIKSLPQIYQYLEPIEYNLIKNVKGITQQSLAKEVFLQIQQRQQQNQNFQEEQNLLIQQEETVFTQFTQQQKQEKQNDLIQTNEYANKYLKKPIPKMVQQQSKKTPNASTSVRLANQSFGELTPQQQQQQQFKRVRRYTDAAKSTSKPSSRPSGFPQK</sequence>
<evidence type="ECO:0000313" key="3">
    <source>
        <dbReference type="EMBL" id="CAD8196936.1"/>
    </source>
</evidence>
<dbReference type="InterPro" id="IPR039918">
    <property type="entry name" value="PPP4R4"/>
</dbReference>
<evidence type="ECO:0000256" key="1">
    <source>
        <dbReference type="SAM" id="Coils"/>
    </source>
</evidence>
<dbReference type="PANTHER" id="PTHR21467:SF0">
    <property type="entry name" value="SERINE_THREONINE-PROTEIN PHOSPHATASE 4 REGULATORY SUBUNIT 4"/>
    <property type="match status" value="1"/>
</dbReference>
<feature type="compositionally biased region" description="Polar residues" evidence="2">
    <location>
        <begin position="705"/>
        <end position="715"/>
    </location>
</feature>
<accession>A0A8S1X8G1</accession>
<dbReference type="OMA" id="PVIYKDQ"/>
<dbReference type="PANTHER" id="PTHR21467">
    <property type="entry name" value="PROTEIN PHOSPHATASE 4 REGULATORY SUBUNIT 4 PPP4R4"/>
    <property type="match status" value="1"/>
</dbReference>
<comment type="caution">
    <text evidence="3">The sequence shown here is derived from an EMBL/GenBank/DDBJ whole genome shotgun (WGS) entry which is preliminary data.</text>
</comment>
<dbReference type="AlphaFoldDB" id="A0A8S1X8G1"/>
<reference evidence="3" key="1">
    <citation type="submission" date="2021-01" db="EMBL/GenBank/DDBJ databases">
        <authorList>
            <consortium name="Genoscope - CEA"/>
            <person name="William W."/>
        </authorList>
    </citation>
    <scope>NUCLEOTIDE SEQUENCE</scope>
</reference>
<proteinExistence type="predicted"/>
<feature type="coiled-coil region" evidence="1">
    <location>
        <begin position="411"/>
        <end position="438"/>
    </location>
</feature>
<name>A0A8S1X8G1_PAROT</name>